<keyword evidence="2" id="KW-0238">DNA-binding</keyword>
<dbReference type="SUPFAM" id="SSF46785">
    <property type="entry name" value="Winged helix' DNA-binding domain"/>
    <property type="match status" value="1"/>
</dbReference>
<proteinExistence type="predicted"/>
<name>A0A917UNW3_9DEIO</name>
<dbReference type="InterPro" id="IPR036390">
    <property type="entry name" value="WH_DNA-bd_sf"/>
</dbReference>
<dbReference type="PROSITE" id="PS01117">
    <property type="entry name" value="HTH_MARR_1"/>
    <property type="match status" value="1"/>
</dbReference>
<keyword evidence="6" id="KW-1185">Reference proteome</keyword>
<dbReference type="InterPro" id="IPR023187">
    <property type="entry name" value="Tscrpt_reg_MarR-type_CS"/>
</dbReference>
<dbReference type="PROSITE" id="PS00519">
    <property type="entry name" value="HTH_ASNC_1"/>
    <property type="match status" value="1"/>
</dbReference>
<evidence type="ECO:0000259" key="4">
    <source>
        <dbReference type="PROSITE" id="PS50995"/>
    </source>
</evidence>
<evidence type="ECO:0000256" key="3">
    <source>
        <dbReference type="ARBA" id="ARBA00023163"/>
    </source>
</evidence>
<dbReference type="RefSeq" id="WP_188961552.1">
    <property type="nucleotide sequence ID" value="NZ_BMOE01000003.1"/>
</dbReference>
<gene>
    <name evidence="5" type="ORF">GCM10008939_13990</name>
</gene>
<dbReference type="AlphaFoldDB" id="A0A917UNW3"/>
<keyword evidence="1" id="KW-0805">Transcription regulation</keyword>
<evidence type="ECO:0000313" key="5">
    <source>
        <dbReference type="EMBL" id="GGJ70767.1"/>
    </source>
</evidence>
<sequence>MRTPDPHPDSDPGTPTGTRALLERIVHDWQHASPGLDPSPMLTYLLIDRLHAAMERRVNRTYTPSGLNPATWDLLVTLRRSAPPAGLTPTELSELTAITGASITNRIGRLLERGLIERKIDDLDRRSNRIRLSERGRALADQLIPEHLQNEREMFSVLTADEIRTLETLAGRLLASLEPGPTPE</sequence>
<dbReference type="SMART" id="SM00347">
    <property type="entry name" value="HTH_MARR"/>
    <property type="match status" value="1"/>
</dbReference>
<feature type="domain" description="HTH marR-type" evidence="4">
    <location>
        <begin position="39"/>
        <end position="175"/>
    </location>
</feature>
<dbReference type="InterPro" id="IPR000835">
    <property type="entry name" value="HTH_MarR-typ"/>
</dbReference>
<evidence type="ECO:0000256" key="1">
    <source>
        <dbReference type="ARBA" id="ARBA00023015"/>
    </source>
</evidence>
<organism evidence="5 6">
    <name type="scientific">Deinococcus aquiradiocola</name>
    <dbReference type="NCBI Taxonomy" id="393059"/>
    <lineage>
        <taxon>Bacteria</taxon>
        <taxon>Thermotogati</taxon>
        <taxon>Deinococcota</taxon>
        <taxon>Deinococci</taxon>
        <taxon>Deinococcales</taxon>
        <taxon>Deinococcaceae</taxon>
        <taxon>Deinococcus</taxon>
    </lineage>
</organism>
<dbReference type="Gene3D" id="1.10.10.10">
    <property type="entry name" value="Winged helix-like DNA-binding domain superfamily/Winged helix DNA-binding domain"/>
    <property type="match status" value="1"/>
</dbReference>
<dbReference type="PANTHER" id="PTHR42756:SF1">
    <property type="entry name" value="TRANSCRIPTIONAL REPRESSOR OF EMRAB OPERON"/>
    <property type="match status" value="1"/>
</dbReference>
<accession>A0A917UNW3</accession>
<reference evidence="5" key="1">
    <citation type="journal article" date="2014" name="Int. J. Syst. Evol. Microbiol.">
        <title>Complete genome sequence of Corynebacterium casei LMG S-19264T (=DSM 44701T), isolated from a smear-ripened cheese.</title>
        <authorList>
            <consortium name="US DOE Joint Genome Institute (JGI-PGF)"/>
            <person name="Walter F."/>
            <person name="Albersmeier A."/>
            <person name="Kalinowski J."/>
            <person name="Ruckert C."/>
        </authorList>
    </citation>
    <scope>NUCLEOTIDE SEQUENCE</scope>
    <source>
        <strain evidence="5">JCM 14371</strain>
    </source>
</reference>
<comment type="caution">
    <text evidence="5">The sequence shown here is derived from an EMBL/GenBank/DDBJ whole genome shotgun (WGS) entry which is preliminary data.</text>
</comment>
<dbReference type="GO" id="GO:0003677">
    <property type="term" value="F:DNA binding"/>
    <property type="evidence" value="ECO:0007669"/>
    <property type="project" value="UniProtKB-KW"/>
</dbReference>
<dbReference type="PANTHER" id="PTHR42756">
    <property type="entry name" value="TRANSCRIPTIONAL REGULATOR, MARR"/>
    <property type="match status" value="1"/>
</dbReference>
<evidence type="ECO:0000313" key="6">
    <source>
        <dbReference type="Proteomes" id="UP000635726"/>
    </source>
</evidence>
<dbReference type="Proteomes" id="UP000635726">
    <property type="component" value="Unassembled WGS sequence"/>
</dbReference>
<reference evidence="5" key="2">
    <citation type="submission" date="2020-09" db="EMBL/GenBank/DDBJ databases">
        <authorList>
            <person name="Sun Q."/>
            <person name="Ohkuma M."/>
        </authorList>
    </citation>
    <scope>NUCLEOTIDE SEQUENCE</scope>
    <source>
        <strain evidence="5">JCM 14371</strain>
    </source>
</reference>
<dbReference type="EMBL" id="BMOE01000003">
    <property type="protein sequence ID" value="GGJ70767.1"/>
    <property type="molecule type" value="Genomic_DNA"/>
</dbReference>
<protein>
    <submittedName>
        <fullName evidence="5">MarR family transcriptional regulator</fullName>
    </submittedName>
</protein>
<evidence type="ECO:0000256" key="2">
    <source>
        <dbReference type="ARBA" id="ARBA00023125"/>
    </source>
</evidence>
<dbReference type="GO" id="GO:0003700">
    <property type="term" value="F:DNA-binding transcription factor activity"/>
    <property type="evidence" value="ECO:0007669"/>
    <property type="project" value="InterPro"/>
</dbReference>
<dbReference type="PROSITE" id="PS50995">
    <property type="entry name" value="HTH_MARR_2"/>
    <property type="match status" value="1"/>
</dbReference>
<dbReference type="PRINTS" id="PR00598">
    <property type="entry name" value="HTHMARR"/>
</dbReference>
<dbReference type="InterPro" id="IPR019885">
    <property type="entry name" value="Tscrpt_reg_HTH_AsnC-type_CS"/>
</dbReference>
<dbReference type="Pfam" id="PF12802">
    <property type="entry name" value="MarR_2"/>
    <property type="match status" value="1"/>
</dbReference>
<dbReference type="InterPro" id="IPR036388">
    <property type="entry name" value="WH-like_DNA-bd_sf"/>
</dbReference>
<keyword evidence="3" id="KW-0804">Transcription</keyword>